<sequence length="149" mass="17003">MENRTVTERIVCSGALIYAKSTRRFLLVQKAHGKHTGTWGLVGGTNLQNENPWQGLQREIVEEIGLIPAIIKTIPLETFVSNDKVFNFHTYLCVIENEFIPVLSDEHIAWAWSTIDYAPKPLHQGLRNSFSNKIIRTKLQTVFDIVELI</sequence>
<dbReference type="GO" id="GO:0004081">
    <property type="term" value="F:bis(5'-nucleosyl)-tetraphosphatase (asymmetrical) activity"/>
    <property type="evidence" value="ECO:0007669"/>
    <property type="project" value="TreeGrafter"/>
</dbReference>
<dbReference type="Pfam" id="PF00293">
    <property type="entry name" value="NUDIX"/>
    <property type="match status" value="1"/>
</dbReference>
<evidence type="ECO:0000256" key="1">
    <source>
        <dbReference type="ARBA" id="ARBA00022801"/>
    </source>
</evidence>
<gene>
    <name evidence="4" type="ORF">UFOVP181_388</name>
    <name evidence="3" type="ORF">UFOVP57_251</name>
</gene>
<dbReference type="EMBL" id="LR798231">
    <property type="protein sequence ID" value="CAB5209257.1"/>
    <property type="molecule type" value="Genomic_DNA"/>
</dbReference>
<dbReference type="SUPFAM" id="SSF55811">
    <property type="entry name" value="Nudix"/>
    <property type="match status" value="1"/>
</dbReference>
<evidence type="ECO:0000259" key="2">
    <source>
        <dbReference type="PROSITE" id="PS51462"/>
    </source>
</evidence>
<reference evidence="3" key="1">
    <citation type="submission" date="2020-04" db="EMBL/GenBank/DDBJ databases">
        <authorList>
            <person name="Chiriac C."/>
            <person name="Salcher M."/>
            <person name="Ghai R."/>
            <person name="Kavagutti S V."/>
        </authorList>
    </citation>
    <scope>NUCLEOTIDE SEQUENCE</scope>
</reference>
<dbReference type="GO" id="GO:0006167">
    <property type="term" value="P:AMP biosynthetic process"/>
    <property type="evidence" value="ECO:0007669"/>
    <property type="project" value="TreeGrafter"/>
</dbReference>
<dbReference type="GO" id="GO:0006754">
    <property type="term" value="P:ATP biosynthetic process"/>
    <property type="evidence" value="ECO:0007669"/>
    <property type="project" value="TreeGrafter"/>
</dbReference>
<evidence type="ECO:0000313" key="3">
    <source>
        <dbReference type="EMBL" id="CAB4125850.1"/>
    </source>
</evidence>
<dbReference type="InterPro" id="IPR020084">
    <property type="entry name" value="NUDIX_hydrolase_CS"/>
</dbReference>
<dbReference type="PANTHER" id="PTHR21340:SF0">
    <property type="entry name" value="BIS(5'-NUCLEOSYL)-TETRAPHOSPHATASE [ASYMMETRICAL]"/>
    <property type="match status" value="1"/>
</dbReference>
<feature type="domain" description="Nudix hydrolase" evidence="2">
    <location>
        <begin position="8"/>
        <end position="135"/>
    </location>
</feature>
<keyword evidence="1 3" id="KW-0378">Hydrolase</keyword>
<protein>
    <submittedName>
        <fullName evidence="3">MutT NTP pyrophosphohydrolases including oxidative damage repair enzymes</fullName>
    </submittedName>
</protein>
<dbReference type="PANTHER" id="PTHR21340">
    <property type="entry name" value="DIADENOSINE 5,5-P1,P4-TETRAPHOSPHATE PYROPHOSPHOHYDROLASE MUTT"/>
    <property type="match status" value="1"/>
</dbReference>
<accession>A0A6J5L0F2</accession>
<organism evidence="3">
    <name type="scientific">uncultured Caudovirales phage</name>
    <dbReference type="NCBI Taxonomy" id="2100421"/>
    <lineage>
        <taxon>Viruses</taxon>
        <taxon>Duplodnaviria</taxon>
        <taxon>Heunggongvirae</taxon>
        <taxon>Uroviricota</taxon>
        <taxon>Caudoviricetes</taxon>
        <taxon>Peduoviridae</taxon>
        <taxon>Maltschvirus</taxon>
        <taxon>Maltschvirus maltsch</taxon>
    </lineage>
</organism>
<dbReference type="PROSITE" id="PS00893">
    <property type="entry name" value="NUDIX_BOX"/>
    <property type="match status" value="1"/>
</dbReference>
<proteinExistence type="predicted"/>
<dbReference type="InterPro" id="IPR000086">
    <property type="entry name" value="NUDIX_hydrolase_dom"/>
</dbReference>
<dbReference type="InterPro" id="IPR015797">
    <property type="entry name" value="NUDIX_hydrolase-like_dom_sf"/>
</dbReference>
<dbReference type="PROSITE" id="PS51462">
    <property type="entry name" value="NUDIX"/>
    <property type="match status" value="1"/>
</dbReference>
<name>A0A6J5L0F2_9CAUD</name>
<dbReference type="EMBL" id="LR796187">
    <property type="protein sequence ID" value="CAB4125850.1"/>
    <property type="molecule type" value="Genomic_DNA"/>
</dbReference>
<dbReference type="InterPro" id="IPR051325">
    <property type="entry name" value="Nudix_hydrolase_domain"/>
</dbReference>
<evidence type="ECO:0000313" key="4">
    <source>
        <dbReference type="EMBL" id="CAB5209257.1"/>
    </source>
</evidence>
<dbReference type="Gene3D" id="3.90.79.10">
    <property type="entry name" value="Nucleoside Triphosphate Pyrophosphohydrolase"/>
    <property type="match status" value="1"/>
</dbReference>